<feature type="transmembrane region" description="Helical" evidence="1">
    <location>
        <begin position="183"/>
        <end position="206"/>
    </location>
</feature>
<dbReference type="Proteomes" id="UP001141806">
    <property type="component" value="Unassembled WGS sequence"/>
</dbReference>
<protein>
    <submittedName>
        <fullName evidence="2">Uncharacterized protein</fullName>
    </submittedName>
</protein>
<feature type="transmembrane region" description="Helical" evidence="1">
    <location>
        <begin position="112"/>
        <end position="134"/>
    </location>
</feature>
<feature type="transmembrane region" description="Helical" evidence="1">
    <location>
        <begin position="154"/>
        <end position="177"/>
    </location>
</feature>
<dbReference type="PANTHER" id="PTHR31168:SF1">
    <property type="entry name" value="DUF599 FAMILY PROTEIN"/>
    <property type="match status" value="1"/>
</dbReference>
<name>A0A9Q0KS43_9MAGN</name>
<reference evidence="2" key="1">
    <citation type="journal article" date="2023" name="Plant J.">
        <title>The genome of the king protea, Protea cynaroides.</title>
        <authorList>
            <person name="Chang J."/>
            <person name="Duong T.A."/>
            <person name="Schoeman C."/>
            <person name="Ma X."/>
            <person name="Roodt D."/>
            <person name="Barker N."/>
            <person name="Li Z."/>
            <person name="Van de Peer Y."/>
            <person name="Mizrachi E."/>
        </authorList>
    </citation>
    <scope>NUCLEOTIDE SEQUENCE</scope>
    <source>
        <tissue evidence="2">Young leaves</tissue>
    </source>
</reference>
<sequence>MEEQILDYALVPSGLVLLVGYHIWLLHRIRYQPMKTAVGINVFSRRLWAESLMEEMPINGVLAVQTLRNNIMAGTLLATTAMTLNSIIVLMIANFSSKPLVIVFGNKSELSLWIKIFSVMFCFLLAFLFTVQSVRYYSHAGILIQVPVKKCKQVGVYVVKALTKGSYFWAMGLRALYFSFPLFMWFFGPIPMFMCCLFLVFTLYFLDTLDGGTATGDVPQNGDMEQYWSYVI</sequence>
<dbReference type="OrthoDB" id="761598at2759"/>
<gene>
    <name evidence="2" type="ORF">NE237_000798</name>
</gene>
<evidence type="ECO:0000256" key="1">
    <source>
        <dbReference type="SAM" id="Phobius"/>
    </source>
</evidence>
<keyword evidence="1" id="KW-0812">Transmembrane</keyword>
<keyword evidence="1" id="KW-0472">Membrane</keyword>
<keyword evidence="1" id="KW-1133">Transmembrane helix</keyword>
<dbReference type="AlphaFoldDB" id="A0A9Q0KS43"/>
<feature type="transmembrane region" description="Helical" evidence="1">
    <location>
        <begin position="71"/>
        <end position="92"/>
    </location>
</feature>
<proteinExistence type="predicted"/>
<organism evidence="2 3">
    <name type="scientific">Protea cynaroides</name>
    <dbReference type="NCBI Taxonomy" id="273540"/>
    <lineage>
        <taxon>Eukaryota</taxon>
        <taxon>Viridiplantae</taxon>
        <taxon>Streptophyta</taxon>
        <taxon>Embryophyta</taxon>
        <taxon>Tracheophyta</taxon>
        <taxon>Spermatophyta</taxon>
        <taxon>Magnoliopsida</taxon>
        <taxon>Proteales</taxon>
        <taxon>Proteaceae</taxon>
        <taxon>Protea</taxon>
    </lineage>
</organism>
<dbReference type="EMBL" id="JAMYWD010000003">
    <property type="protein sequence ID" value="KAJ4975692.1"/>
    <property type="molecule type" value="Genomic_DNA"/>
</dbReference>
<keyword evidence="3" id="KW-1185">Reference proteome</keyword>
<evidence type="ECO:0000313" key="2">
    <source>
        <dbReference type="EMBL" id="KAJ4975692.1"/>
    </source>
</evidence>
<dbReference type="InterPro" id="IPR006747">
    <property type="entry name" value="DUF599"/>
</dbReference>
<dbReference type="PANTHER" id="PTHR31168">
    <property type="entry name" value="OS02G0292800 PROTEIN"/>
    <property type="match status" value="1"/>
</dbReference>
<feature type="transmembrane region" description="Helical" evidence="1">
    <location>
        <begin position="6"/>
        <end position="26"/>
    </location>
</feature>
<dbReference type="Pfam" id="PF04654">
    <property type="entry name" value="DUF599"/>
    <property type="match status" value="1"/>
</dbReference>
<evidence type="ECO:0000313" key="3">
    <source>
        <dbReference type="Proteomes" id="UP001141806"/>
    </source>
</evidence>
<accession>A0A9Q0KS43</accession>
<comment type="caution">
    <text evidence="2">The sequence shown here is derived from an EMBL/GenBank/DDBJ whole genome shotgun (WGS) entry which is preliminary data.</text>
</comment>